<proteinExistence type="predicted"/>
<keyword evidence="1" id="KW-1133">Transmembrane helix</keyword>
<protein>
    <submittedName>
        <fullName evidence="2">Uncharacterized protein</fullName>
    </submittedName>
</protein>
<dbReference type="AlphaFoldDB" id="A0A8H7ZV67"/>
<comment type="caution">
    <text evidence="2">The sequence shown here is derived from an EMBL/GenBank/DDBJ whole genome shotgun (WGS) entry which is preliminary data.</text>
</comment>
<feature type="non-terminal residue" evidence="2">
    <location>
        <position position="1"/>
    </location>
</feature>
<evidence type="ECO:0000313" key="2">
    <source>
        <dbReference type="EMBL" id="KAG5459975.1"/>
    </source>
</evidence>
<dbReference type="AntiFam" id="ANF00149">
    <property type="entry name" value="Shadow ORF (opposite cshA)"/>
</dbReference>
<keyword evidence="1" id="KW-0472">Membrane</keyword>
<gene>
    <name evidence="2" type="ORF">BJ554DRAFT_8041</name>
</gene>
<accession>A0A8H7ZV67</accession>
<feature type="transmembrane region" description="Helical" evidence="1">
    <location>
        <begin position="25"/>
        <end position="46"/>
    </location>
</feature>
<keyword evidence="3" id="KW-1185">Reference proteome</keyword>
<reference evidence="2 3" key="1">
    <citation type="journal article" name="Sci. Rep.">
        <title>Genome-scale phylogenetic analyses confirm Olpidium as the closest living zoosporic fungus to the non-flagellated, terrestrial fungi.</title>
        <authorList>
            <person name="Chang Y."/>
            <person name="Rochon D."/>
            <person name="Sekimoto S."/>
            <person name="Wang Y."/>
            <person name="Chovatia M."/>
            <person name="Sandor L."/>
            <person name="Salamov A."/>
            <person name="Grigoriev I.V."/>
            <person name="Stajich J.E."/>
            <person name="Spatafora J.W."/>
        </authorList>
    </citation>
    <scope>NUCLEOTIDE SEQUENCE [LARGE SCALE GENOMIC DNA]</scope>
    <source>
        <strain evidence="2">S191</strain>
    </source>
</reference>
<feature type="transmembrane region" description="Helical" evidence="1">
    <location>
        <begin position="129"/>
        <end position="146"/>
    </location>
</feature>
<name>A0A8H7ZV67_9FUNG</name>
<keyword evidence="1" id="KW-0812">Transmembrane</keyword>
<evidence type="ECO:0000256" key="1">
    <source>
        <dbReference type="SAM" id="Phobius"/>
    </source>
</evidence>
<dbReference type="EMBL" id="JAEFCI010005990">
    <property type="protein sequence ID" value="KAG5459975.1"/>
    <property type="molecule type" value="Genomic_DNA"/>
</dbReference>
<organism evidence="2 3">
    <name type="scientific">Olpidium bornovanus</name>
    <dbReference type="NCBI Taxonomy" id="278681"/>
    <lineage>
        <taxon>Eukaryota</taxon>
        <taxon>Fungi</taxon>
        <taxon>Fungi incertae sedis</taxon>
        <taxon>Olpidiomycota</taxon>
        <taxon>Olpidiomycotina</taxon>
        <taxon>Olpidiomycetes</taxon>
        <taxon>Olpidiales</taxon>
        <taxon>Olpidiaceae</taxon>
        <taxon>Olpidium</taxon>
    </lineage>
</organism>
<feature type="transmembrane region" description="Helical" evidence="1">
    <location>
        <begin position="52"/>
        <end position="78"/>
    </location>
</feature>
<evidence type="ECO:0000313" key="3">
    <source>
        <dbReference type="Proteomes" id="UP000673691"/>
    </source>
</evidence>
<sequence>VVRRKDNRAFPRGFLGEQREKKNGLLSALGVVLLLLSVVRLLVLAAELLLGAAVLLLLLAGILRLRMVVILWLSLSLLVMPRRRQLLLYLLLLRRRLRLLRRLRLGVRGLGLLGRLRRLERLLLRLWRLPGPLLQFIVCFTIRLVYRRRGNVKSLVDNGGNWADLRAQLLLNSVEVEAVIVRDEVDGQAEVPEAAGTADAVQVCLSILGKVKVDDNVDSLDIDTAGKKICRQKLDVAKEPR</sequence>
<dbReference type="Proteomes" id="UP000673691">
    <property type="component" value="Unassembled WGS sequence"/>
</dbReference>